<feature type="region of interest" description="Disordered" evidence="6">
    <location>
        <begin position="395"/>
        <end position="415"/>
    </location>
</feature>
<feature type="transmembrane region" description="Helical" evidence="7">
    <location>
        <begin position="310"/>
        <end position="327"/>
    </location>
</feature>
<evidence type="ECO:0000256" key="2">
    <source>
        <dbReference type="ARBA" id="ARBA00009773"/>
    </source>
</evidence>
<evidence type="ECO:0000256" key="1">
    <source>
        <dbReference type="ARBA" id="ARBA00004141"/>
    </source>
</evidence>
<sequence length="415" mass="44864">MRDACAAAVDRQWQRRIAFARYSPADTLLKEDPEIAMPPVLPAFLVARWLLLLILLAGVYFFGGFLVPVLAALIVGLASWPLYQRWLRACGGRNILAASVAITVVIVVAVVPLSMALSYAIKEASNAIAWLLAANRDGVAVPNWILALPVVGERIAPYWNEYLGHPHALGDWVQAVSGQHLGNIYRVVLSLTGNAFSLALNVLFLLITLFFVYKDGDRIVAQLDLLGERILPKRWQRFSRMVPATVSSTVTGMGLIAIGEGVVLGLAYWIAGVPSPVLLGVITGFMALIPGGAPLSFTLVSLYLVGSEQLVAGVALFVWGTVELFIVDKTLRPRLVGGPVKLPFLPTFFGLVGGVKTMGIVGLFVGPVLMALLVAVWREWLLDVKTNSEAHRLESAEGDGQVSLVEGGPRNEDRR</sequence>
<feature type="transmembrane region" description="Helical" evidence="7">
    <location>
        <begin position="195"/>
        <end position="213"/>
    </location>
</feature>
<evidence type="ECO:0000256" key="6">
    <source>
        <dbReference type="SAM" id="MobiDB-lite"/>
    </source>
</evidence>
<dbReference type="InterPro" id="IPR002549">
    <property type="entry name" value="AI-2E-like"/>
</dbReference>
<keyword evidence="4 7" id="KW-1133">Transmembrane helix</keyword>
<evidence type="ECO:0000256" key="3">
    <source>
        <dbReference type="ARBA" id="ARBA00022692"/>
    </source>
</evidence>
<reference evidence="8" key="1">
    <citation type="submission" date="2019-03" db="EMBL/GenBank/DDBJ databases">
        <authorList>
            <person name="Danneels B."/>
        </authorList>
    </citation>
    <scope>NUCLEOTIDE SEQUENCE</scope>
</reference>
<dbReference type="PANTHER" id="PTHR21716">
    <property type="entry name" value="TRANSMEMBRANE PROTEIN"/>
    <property type="match status" value="1"/>
</dbReference>
<dbReference type="EMBL" id="CAADID010000021">
    <property type="protein sequence ID" value="VFR70737.1"/>
    <property type="molecule type" value="Genomic_DNA"/>
</dbReference>
<dbReference type="Pfam" id="PF01594">
    <property type="entry name" value="AI-2E_transport"/>
    <property type="match status" value="1"/>
</dbReference>
<feature type="transmembrane region" description="Helical" evidence="7">
    <location>
        <begin position="277"/>
        <end position="303"/>
    </location>
</feature>
<keyword evidence="3 7" id="KW-0812">Transmembrane</keyword>
<gene>
    <name evidence="8" type="ORF">ANT3_4247</name>
</gene>
<accession>A0A484T919</accession>
<evidence type="ECO:0000256" key="7">
    <source>
        <dbReference type="SAM" id="Phobius"/>
    </source>
</evidence>
<proteinExistence type="inferred from homology"/>
<feature type="transmembrane region" description="Helical" evidence="7">
    <location>
        <begin position="65"/>
        <end position="83"/>
    </location>
</feature>
<feature type="transmembrane region" description="Helical" evidence="7">
    <location>
        <begin position="242"/>
        <end position="271"/>
    </location>
</feature>
<feature type="transmembrane region" description="Helical" evidence="7">
    <location>
        <begin position="95"/>
        <end position="121"/>
    </location>
</feature>
<name>A0A484T919_9ZZZZ</name>
<organism evidence="8">
    <name type="scientific">plant metagenome</name>
    <dbReference type="NCBI Taxonomy" id="1297885"/>
    <lineage>
        <taxon>unclassified sequences</taxon>
        <taxon>metagenomes</taxon>
        <taxon>organismal metagenomes</taxon>
    </lineage>
</organism>
<comment type="subcellular location">
    <subcellularLocation>
        <location evidence="1">Membrane</location>
        <topology evidence="1">Multi-pass membrane protein</topology>
    </subcellularLocation>
</comment>
<dbReference type="PANTHER" id="PTHR21716:SF61">
    <property type="entry name" value="BLR8064 PROTEIN"/>
    <property type="match status" value="1"/>
</dbReference>
<dbReference type="AlphaFoldDB" id="A0A484T919"/>
<evidence type="ECO:0000256" key="5">
    <source>
        <dbReference type="ARBA" id="ARBA00023136"/>
    </source>
</evidence>
<dbReference type="GO" id="GO:0016020">
    <property type="term" value="C:membrane"/>
    <property type="evidence" value="ECO:0007669"/>
    <property type="project" value="UniProtKB-SubCell"/>
</dbReference>
<protein>
    <submittedName>
        <fullName evidence="8">Putative membrane protein</fullName>
    </submittedName>
</protein>
<comment type="similarity">
    <text evidence="2">Belongs to the autoinducer-2 exporter (AI-2E) (TC 2.A.86) family.</text>
</comment>
<feature type="transmembrane region" description="Helical" evidence="7">
    <location>
        <begin position="347"/>
        <end position="377"/>
    </location>
</feature>
<evidence type="ECO:0000256" key="4">
    <source>
        <dbReference type="ARBA" id="ARBA00022989"/>
    </source>
</evidence>
<evidence type="ECO:0000313" key="8">
    <source>
        <dbReference type="EMBL" id="VFR70737.1"/>
    </source>
</evidence>
<keyword evidence="5 7" id="KW-0472">Membrane</keyword>